<feature type="transmembrane region" description="Helical" evidence="1">
    <location>
        <begin position="190"/>
        <end position="213"/>
    </location>
</feature>
<feature type="transmembrane region" description="Helical" evidence="1">
    <location>
        <begin position="233"/>
        <end position="251"/>
    </location>
</feature>
<feature type="transmembrane region" description="Helical" evidence="1">
    <location>
        <begin position="24"/>
        <end position="47"/>
    </location>
</feature>
<protein>
    <recommendedName>
        <fullName evidence="2">MHYT domain-containing protein</fullName>
    </recommendedName>
</protein>
<dbReference type="RefSeq" id="WP_266124921.1">
    <property type="nucleotide sequence ID" value="NZ_JAJHNU010000001.1"/>
</dbReference>
<keyword evidence="1" id="KW-0472">Membrane</keyword>
<proteinExistence type="predicted"/>
<dbReference type="EMBL" id="JAJHNU010000001">
    <property type="protein sequence ID" value="MDN4121088.1"/>
    <property type="molecule type" value="Genomic_DNA"/>
</dbReference>
<keyword evidence="1" id="KW-1133">Transmembrane helix</keyword>
<dbReference type="PANTHER" id="PTHR35152">
    <property type="entry name" value="DOMAIN SIGNALLING PROTEIN, PUTATIVE (AFU_ORTHOLOGUE AFUA_5G11310)-RELATED"/>
    <property type="match status" value="1"/>
</dbReference>
<dbReference type="PANTHER" id="PTHR35152:SF1">
    <property type="entry name" value="DOMAIN SIGNALLING PROTEIN, PUTATIVE (AFU_ORTHOLOGUE AFUA_5G11310)-RELATED"/>
    <property type="match status" value="1"/>
</dbReference>
<dbReference type="Proteomes" id="UP001168613">
    <property type="component" value="Unassembled WGS sequence"/>
</dbReference>
<evidence type="ECO:0000313" key="3">
    <source>
        <dbReference type="EMBL" id="MDN4121088.1"/>
    </source>
</evidence>
<name>A0ABT8EIG9_9BURK</name>
<feature type="transmembrane region" description="Helical" evidence="1">
    <location>
        <begin position="95"/>
        <end position="115"/>
    </location>
</feature>
<feature type="transmembrane region" description="Helical" evidence="1">
    <location>
        <begin position="59"/>
        <end position="83"/>
    </location>
</feature>
<sequence length="283" mass="31011">MSLLNQFFLSSEHSSPFVNHTYDVTLVALSLVMAVFTSGMALQAAHLAHIAKNPVHRQIAILSGTLALGGGIWSMHFIGMLAFELCTPVIYDPPITLLSMLPSVGASWVALQLLSRHNLSRLQLFLGGFLIALGIAVMHYSGMSAMRMTASLRYEPYTFFASILLAIIFATLSLSVRLKTAPHHHSQKARIMFSALLMGTAIAGLHYLGMWSARFLGTDSEMLDVVMLNTSSASLLLAVFTIIVTALMLAGNRLLRYRSLYYEATRKQAQLQAILDASDKDTM</sequence>
<accession>A0ABT8EIG9</accession>
<dbReference type="InterPro" id="IPR005330">
    <property type="entry name" value="MHYT_dom"/>
</dbReference>
<feature type="transmembrane region" description="Helical" evidence="1">
    <location>
        <begin position="157"/>
        <end position="178"/>
    </location>
</feature>
<feature type="domain" description="MHYT" evidence="2">
    <location>
        <begin position="22"/>
        <end position="216"/>
    </location>
</feature>
<evidence type="ECO:0000256" key="1">
    <source>
        <dbReference type="PROSITE-ProRule" id="PRU00244"/>
    </source>
</evidence>
<keyword evidence="4" id="KW-1185">Reference proteome</keyword>
<gene>
    <name evidence="3" type="ORF">LMS43_07285</name>
</gene>
<evidence type="ECO:0000259" key="2">
    <source>
        <dbReference type="PROSITE" id="PS50924"/>
    </source>
</evidence>
<comment type="caution">
    <text evidence="3">The sequence shown here is derived from an EMBL/GenBank/DDBJ whole genome shotgun (WGS) entry which is preliminary data.</text>
</comment>
<reference evidence="3" key="1">
    <citation type="submission" date="2021-11" db="EMBL/GenBank/DDBJ databases">
        <title>Draft genome sequence of Alcaligenes endophyticus type strain CCUG 75668T.</title>
        <authorList>
            <person name="Salva-Serra F."/>
            <person name="Duran R.E."/>
            <person name="Seeger M."/>
            <person name="Moore E.R.B."/>
            <person name="Jaen-Luchoro D."/>
        </authorList>
    </citation>
    <scope>NUCLEOTIDE SEQUENCE</scope>
    <source>
        <strain evidence="3">CCUG 75668</strain>
    </source>
</reference>
<feature type="transmembrane region" description="Helical" evidence="1">
    <location>
        <begin position="122"/>
        <end position="142"/>
    </location>
</feature>
<evidence type="ECO:0000313" key="4">
    <source>
        <dbReference type="Proteomes" id="UP001168613"/>
    </source>
</evidence>
<organism evidence="3 4">
    <name type="scientific">Alcaligenes endophyticus</name>
    <dbReference type="NCBI Taxonomy" id="1929088"/>
    <lineage>
        <taxon>Bacteria</taxon>
        <taxon>Pseudomonadati</taxon>
        <taxon>Pseudomonadota</taxon>
        <taxon>Betaproteobacteria</taxon>
        <taxon>Burkholderiales</taxon>
        <taxon>Alcaligenaceae</taxon>
        <taxon>Alcaligenes</taxon>
    </lineage>
</organism>
<dbReference type="Pfam" id="PF03707">
    <property type="entry name" value="MHYT"/>
    <property type="match status" value="2"/>
</dbReference>
<dbReference type="PROSITE" id="PS50924">
    <property type="entry name" value="MHYT"/>
    <property type="match status" value="1"/>
</dbReference>
<keyword evidence="1" id="KW-0812">Transmembrane</keyword>